<dbReference type="eggNOG" id="ENOG5031XIE">
    <property type="taxonomic scope" value="Bacteria"/>
</dbReference>
<gene>
    <name evidence="1" type="ordered locus">Tbis_2604</name>
</gene>
<name>D6Y5B1_THEBD</name>
<dbReference type="Proteomes" id="UP000006640">
    <property type="component" value="Chromosome"/>
</dbReference>
<accession>D6Y5B1</accession>
<dbReference type="KEGG" id="tbi:Tbis_2604"/>
<keyword evidence="2" id="KW-1185">Reference proteome</keyword>
<organism evidence="1 2">
    <name type="scientific">Thermobispora bispora (strain ATCC 19993 / DSM 43833 / CBS 139.67 / JCM 10125 / KCTC 9307 / NBRC 14880 / R51)</name>
    <dbReference type="NCBI Taxonomy" id="469371"/>
    <lineage>
        <taxon>Bacteria</taxon>
        <taxon>Bacillati</taxon>
        <taxon>Actinomycetota</taxon>
        <taxon>Actinomycetes</taxon>
        <taxon>Streptosporangiales</taxon>
        <taxon>Streptosporangiaceae</taxon>
        <taxon>Thermobispora</taxon>
    </lineage>
</organism>
<proteinExistence type="predicted"/>
<dbReference type="RefSeq" id="WP_013132839.1">
    <property type="nucleotide sequence ID" value="NC_014165.1"/>
</dbReference>
<evidence type="ECO:0000313" key="2">
    <source>
        <dbReference type="Proteomes" id="UP000006640"/>
    </source>
</evidence>
<reference evidence="1 2" key="1">
    <citation type="submission" date="2010-01" db="EMBL/GenBank/DDBJ databases">
        <title>The complete genome of Thermobispora bispora DSM 43833.</title>
        <authorList>
            <consortium name="US DOE Joint Genome Institute (JGI-PGF)"/>
            <person name="Lucas S."/>
            <person name="Copeland A."/>
            <person name="Lapidus A."/>
            <person name="Glavina del Rio T."/>
            <person name="Dalin E."/>
            <person name="Tice H."/>
            <person name="Bruce D."/>
            <person name="Goodwin L."/>
            <person name="Pitluck S."/>
            <person name="Kyrpides N."/>
            <person name="Mavromatis K."/>
            <person name="Ivanova N."/>
            <person name="Mikhailova N."/>
            <person name="Chertkov O."/>
            <person name="Brettin T."/>
            <person name="Detter J.C."/>
            <person name="Han C."/>
            <person name="Larimer F."/>
            <person name="Land M."/>
            <person name="Hauser L."/>
            <person name="Markowitz V."/>
            <person name="Cheng J.-F."/>
            <person name="Hugenholtz P."/>
            <person name="Woyke T."/>
            <person name="Wu D."/>
            <person name="Jando M."/>
            <person name="Schneider S."/>
            <person name="Klenk H.-P."/>
            <person name="Eisen J.A."/>
        </authorList>
    </citation>
    <scope>NUCLEOTIDE SEQUENCE [LARGE SCALE GENOMIC DNA]</scope>
    <source>
        <strain evidence="2">ATCC 19993 / DSM 43833 / CBS 139.67 / JCM 10125 / KCTC 9307 / NBRC 14880 / R51</strain>
    </source>
</reference>
<evidence type="ECO:0000313" key="1">
    <source>
        <dbReference type="EMBL" id="ADG89306.1"/>
    </source>
</evidence>
<dbReference type="EMBL" id="CP001874">
    <property type="protein sequence ID" value="ADG89306.1"/>
    <property type="molecule type" value="Genomic_DNA"/>
</dbReference>
<dbReference type="HOGENOM" id="CLU_3185873_0_0_11"/>
<dbReference type="AlphaFoldDB" id="D6Y5B1"/>
<sequence length="46" mass="5139">MSVHVHVRVTAGFAVSEDGELVETTRCQCGATWTKTYRVEDGEPER</sequence>
<protein>
    <submittedName>
        <fullName evidence="1">Uncharacterized protein</fullName>
    </submittedName>
</protein>